<accession>A0A8S3Z0E9</accession>
<evidence type="ECO:0000259" key="10">
    <source>
        <dbReference type="PROSITE" id="PS51522"/>
    </source>
</evidence>
<comment type="caution">
    <text evidence="11">The sequence shown here is derived from an EMBL/GenBank/DDBJ whole genome shotgun (WGS) entry which is preliminary data.</text>
</comment>
<protein>
    <recommendedName>
        <fullName evidence="10">Nanos-type domain-containing protein</fullName>
    </recommendedName>
</protein>
<gene>
    <name evidence="11" type="ORF">CUNI_LOCUS6508</name>
</gene>
<dbReference type="GO" id="GO:0003723">
    <property type="term" value="F:RNA binding"/>
    <property type="evidence" value="ECO:0007669"/>
    <property type="project" value="UniProtKB-UniRule"/>
</dbReference>
<feature type="domain" description="Nanos-type" evidence="10">
    <location>
        <begin position="281"/>
        <end position="334"/>
    </location>
</feature>
<dbReference type="OrthoDB" id="10010129at2759"/>
<sequence length="353" mass="40068">MTNAPPSANQMYAQPVFFQLDPAWYTQMAQTAPSRPRLPSDDVFFPEGAVTYDAPVYSYFLTNPEPRPYHVTNLGPAVSKKKKPHQDTRLFQERNQNCQPRGYSSSAGSVTTGYDTSPESGVRSKRAARSIDSLSISSHSSSSSNSNSSSPTSHRHDDSLLYSLFPTSMNEDSTESTRTTPLKTSSPIGNENTSQPHLDYRNARKRRGRYITSSSSEKCIRFSENGITDDLDECDKILIRTRENKTEDDAARKREEFLLILEAERERQRKLVLPKRAPKMNCKFCRNNGESEEVYTKHKLHCNEKTVCPILRHYVCKLCNSTGDFAHTIRHCPFNDRKDKIAWKATFLFESAG</sequence>
<keyword evidence="2" id="KW-0963">Cytoplasm</keyword>
<dbReference type="PANTHER" id="PTHR12887">
    <property type="entry name" value="NANOS PROTEIN"/>
    <property type="match status" value="1"/>
</dbReference>
<comment type="similarity">
    <text evidence="8">Belongs to the nanos family.</text>
</comment>
<dbReference type="GO" id="GO:0008270">
    <property type="term" value="F:zinc ion binding"/>
    <property type="evidence" value="ECO:0007669"/>
    <property type="project" value="UniProtKB-KW"/>
</dbReference>
<name>A0A8S3Z0E9_9EUPU</name>
<evidence type="ECO:0000256" key="7">
    <source>
        <dbReference type="ARBA" id="ARBA00022884"/>
    </source>
</evidence>
<evidence type="ECO:0000256" key="5">
    <source>
        <dbReference type="ARBA" id="ARBA00022833"/>
    </source>
</evidence>
<dbReference type="GO" id="GO:0006417">
    <property type="term" value="P:regulation of translation"/>
    <property type="evidence" value="ECO:0007669"/>
    <property type="project" value="UniProtKB-UniRule"/>
</dbReference>
<dbReference type="InterPro" id="IPR038129">
    <property type="entry name" value="Nanos_sf"/>
</dbReference>
<evidence type="ECO:0000313" key="12">
    <source>
        <dbReference type="Proteomes" id="UP000678393"/>
    </source>
</evidence>
<dbReference type="AlphaFoldDB" id="A0A8S3Z0E9"/>
<evidence type="ECO:0000256" key="8">
    <source>
        <dbReference type="PROSITE-ProRule" id="PRU00855"/>
    </source>
</evidence>
<dbReference type="PROSITE" id="PS51522">
    <property type="entry name" value="ZF_NANOS"/>
    <property type="match status" value="1"/>
</dbReference>
<keyword evidence="3" id="KW-0479">Metal-binding</keyword>
<evidence type="ECO:0000313" key="11">
    <source>
        <dbReference type="EMBL" id="CAG5120950.1"/>
    </source>
</evidence>
<keyword evidence="6 8" id="KW-0810">Translation regulation</keyword>
<comment type="subcellular location">
    <subcellularLocation>
        <location evidence="1">Cytoplasm</location>
    </subcellularLocation>
</comment>
<keyword evidence="12" id="KW-1185">Reference proteome</keyword>
<evidence type="ECO:0000256" key="6">
    <source>
        <dbReference type="ARBA" id="ARBA00022845"/>
    </source>
</evidence>
<keyword evidence="7 8" id="KW-0694">RNA-binding</keyword>
<reference evidence="11" key="1">
    <citation type="submission" date="2021-04" db="EMBL/GenBank/DDBJ databases">
        <authorList>
            <consortium name="Molecular Ecology Group"/>
        </authorList>
    </citation>
    <scope>NUCLEOTIDE SEQUENCE</scope>
</reference>
<evidence type="ECO:0000256" key="2">
    <source>
        <dbReference type="ARBA" id="ARBA00022490"/>
    </source>
</evidence>
<feature type="compositionally biased region" description="Low complexity" evidence="9">
    <location>
        <begin position="130"/>
        <end position="152"/>
    </location>
</feature>
<keyword evidence="5" id="KW-0862">Zinc</keyword>
<feature type="region of interest" description="Disordered" evidence="9">
    <location>
        <begin position="93"/>
        <end position="197"/>
    </location>
</feature>
<evidence type="ECO:0000256" key="9">
    <source>
        <dbReference type="SAM" id="MobiDB-lite"/>
    </source>
</evidence>
<dbReference type="Pfam" id="PF05741">
    <property type="entry name" value="zf-nanos"/>
    <property type="match status" value="1"/>
</dbReference>
<evidence type="ECO:0000256" key="3">
    <source>
        <dbReference type="ARBA" id="ARBA00022723"/>
    </source>
</evidence>
<dbReference type="EMBL" id="CAJHNH020000999">
    <property type="protein sequence ID" value="CAG5120950.1"/>
    <property type="molecule type" value="Genomic_DNA"/>
</dbReference>
<dbReference type="Proteomes" id="UP000678393">
    <property type="component" value="Unassembled WGS sequence"/>
</dbReference>
<dbReference type="InterPro" id="IPR008705">
    <property type="entry name" value="Nanos/Xcar2"/>
</dbReference>
<dbReference type="GO" id="GO:0005737">
    <property type="term" value="C:cytoplasm"/>
    <property type="evidence" value="ECO:0007669"/>
    <property type="project" value="UniProtKB-SubCell"/>
</dbReference>
<evidence type="ECO:0000256" key="4">
    <source>
        <dbReference type="ARBA" id="ARBA00022771"/>
    </source>
</evidence>
<feature type="compositionally biased region" description="Polar residues" evidence="9">
    <location>
        <begin position="165"/>
        <end position="196"/>
    </location>
</feature>
<proteinExistence type="inferred from homology"/>
<organism evidence="11 12">
    <name type="scientific">Candidula unifasciata</name>
    <dbReference type="NCBI Taxonomy" id="100452"/>
    <lineage>
        <taxon>Eukaryota</taxon>
        <taxon>Metazoa</taxon>
        <taxon>Spiralia</taxon>
        <taxon>Lophotrochozoa</taxon>
        <taxon>Mollusca</taxon>
        <taxon>Gastropoda</taxon>
        <taxon>Heterobranchia</taxon>
        <taxon>Euthyneura</taxon>
        <taxon>Panpulmonata</taxon>
        <taxon>Eupulmonata</taxon>
        <taxon>Stylommatophora</taxon>
        <taxon>Helicina</taxon>
        <taxon>Helicoidea</taxon>
        <taxon>Geomitridae</taxon>
        <taxon>Candidula</taxon>
    </lineage>
</organism>
<dbReference type="InterPro" id="IPR024161">
    <property type="entry name" value="Znf_nanos-typ"/>
</dbReference>
<dbReference type="Gene3D" id="4.10.60.30">
    <property type="entry name" value="Nanos, RNA-binding domain"/>
    <property type="match status" value="1"/>
</dbReference>
<evidence type="ECO:0000256" key="1">
    <source>
        <dbReference type="ARBA" id="ARBA00004496"/>
    </source>
</evidence>
<keyword evidence="4 8" id="KW-0863">Zinc-finger</keyword>
<feature type="compositionally biased region" description="Polar residues" evidence="9">
    <location>
        <begin position="93"/>
        <end position="119"/>
    </location>
</feature>